<keyword evidence="2" id="KW-1185">Reference proteome</keyword>
<comment type="caution">
    <text evidence="1">The sequence shown here is derived from an EMBL/GenBank/DDBJ whole genome shotgun (WGS) entry which is preliminary data.</text>
</comment>
<organism evidence="1 2">
    <name type="scientific">Homarus americanus</name>
    <name type="common">American lobster</name>
    <dbReference type="NCBI Taxonomy" id="6706"/>
    <lineage>
        <taxon>Eukaryota</taxon>
        <taxon>Metazoa</taxon>
        <taxon>Ecdysozoa</taxon>
        <taxon>Arthropoda</taxon>
        <taxon>Crustacea</taxon>
        <taxon>Multicrustacea</taxon>
        <taxon>Malacostraca</taxon>
        <taxon>Eumalacostraca</taxon>
        <taxon>Eucarida</taxon>
        <taxon>Decapoda</taxon>
        <taxon>Pleocyemata</taxon>
        <taxon>Astacidea</taxon>
        <taxon>Nephropoidea</taxon>
        <taxon>Nephropidae</taxon>
        <taxon>Homarus</taxon>
    </lineage>
</organism>
<evidence type="ECO:0000313" key="1">
    <source>
        <dbReference type="EMBL" id="KAG7154125.1"/>
    </source>
</evidence>
<evidence type="ECO:0000313" key="2">
    <source>
        <dbReference type="Proteomes" id="UP000747542"/>
    </source>
</evidence>
<protein>
    <submittedName>
        <fullName evidence="1">Uncharacterized protein</fullName>
    </submittedName>
</protein>
<sequence length="122" mass="14040">MRCFAKKPCTRRRMGRRVVMMKLPVITCPQLWSFSSYRIPQPAKNFDVLLLRYCLVVVNAMVTQHPRSFNGVCWATEVSHGSVAVHACEVQSSLSGCQVTSRPRDQFPQYSQWLDTFRTDLV</sequence>
<dbReference type="AlphaFoldDB" id="A0A8J5J8X8"/>
<gene>
    <name evidence="1" type="ORF">Hamer_G029663</name>
</gene>
<reference evidence="1" key="1">
    <citation type="journal article" date="2021" name="Sci. Adv.">
        <title>The American lobster genome reveals insights on longevity, neural, and immune adaptations.</title>
        <authorList>
            <person name="Polinski J.M."/>
            <person name="Zimin A.V."/>
            <person name="Clark K.F."/>
            <person name="Kohn A.B."/>
            <person name="Sadowski N."/>
            <person name="Timp W."/>
            <person name="Ptitsyn A."/>
            <person name="Khanna P."/>
            <person name="Romanova D.Y."/>
            <person name="Williams P."/>
            <person name="Greenwood S.J."/>
            <person name="Moroz L.L."/>
            <person name="Walt D.R."/>
            <person name="Bodnar A.G."/>
        </authorList>
    </citation>
    <scope>NUCLEOTIDE SEQUENCE</scope>
    <source>
        <strain evidence="1">GMGI-L3</strain>
    </source>
</reference>
<proteinExistence type="predicted"/>
<dbReference type="EMBL" id="JAHLQT010045168">
    <property type="protein sequence ID" value="KAG7154125.1"/>
    <property type="molecule type" value="Genomic_DNA"/>
</dbReference>
<accession>A0A8J5J8X8</accession>
<dbReference type="Proteomes" id="UP000747542">
    <property type="component" value="Unassembled WGS sequence"/>
</dbReference>
<name>A0A8J5J8X8_HOMAM</name>